<dbReference type="Proteomes" id="UP000192602">
    <property type="component" value="Unassembled WGS sequence"/>
</dbReference>
<dbReference type="Pfam" id="PF22608">
    <property type="entry name" value="DNAX_ATPase_lid"/>
    <property type="match status" value="1"/>
</dbReference>
<dbReference type="NCBIfam" id="TIGR02397">
    <property type="entry name" value="dnaX_nterm"/>
    <property type="match status" value="1"/>
</dbReference>
<dbReference type="GO" id="GO:0009360">
    <property type="term" value="C:DNA polymerase III complex"/>
    <property type="evidence" value="ECO:0007669"/>
    <property type="project" value="InterPro"/>
</dbReference>
<dbReference type="InterPro" id="IPR050238">
    <property type="entry name" value="DNA_Rep/Repair_Clamp_Loader"/>
</dbReference>
<evidence type="ECO:0000256" key="3">
    <source>
        <dbReference type="ARBA" id="ARBA00022741"/>
    </source>
</evidence>
<dbReference type="EC" id="2.7.7.7" evidence="8"/>
<dbReference type="STRING" id="1069081.SAMN05660197_0003"/>
<keyword evidence="6 8" id="KW-0239">DNA-directed DNA polymerase</keyword>
<keyword evidence="8" id="KW-0548">Nucleotidyltransferase</keyword>
<dbReference type="GO" id="GO:0003887">
    <property type="term" value="F:DNA-directed DNA polymerase activity"/>
    <property type="evidence" value="ECO:0007669"/>
    <property type="project" value="UniProtKB-KW"/>
</dbReference>
<dbReference type="InterPro" id="IPR012763">
    <property type="entry name" value="DNA_pol_III_sug/sutau_N"/>
</dbReference>
<feature type="domain" description="AAA+ ATPase" evidence="9">
    <location>
        <begin position="34"/>
        <end position="176"/>
    </location>
</feature>
<evidence type="ECO:0000256" key="4">
    <source>
        <dbReference type="ARBA" id="ARBA00022833"/>
    </source>
</evidence>
<dbReference type="CDD" id="cd00009">
    <property type="entry name" value="AAA"/>
    <property type="match status" value="1"/>
</dbReference>
<gene>
    <name evidence="8" type="primary">dnaX</name>
    <name evidence="10" type="ORF">SAMN05660197_0003</name>
    <name evidence="11" type="ORF">SAMN05660197_1999</name>
</gene>
<proteinExistence type="inferred from homology"/>
<evidence type="ECO:0000313" key="10">
    <source>
        <dbReference type="EMBL" id="SMC08259.1"/>
    </source>
</evidence>
<comment type="catalytic activity">
    <reaction evidence="7 8">
        <text>DNA(n) + a 2'-deoxyribonucleoside 5'-triphosphate = DNA(n+1) + diphosphate</text>
        <dbReference type="Rhea" id="RHEA:22508"/>
        <dbReference type="Rhea" id="RHEA-COMP:17339"/>
        <dbReference type="Rhea" id="RHEA-COMP:17340"/>
        <dbReference type="ChEBI" id="CHEBI:33019"/>
        <dbReference type="ChEBI" id="CHEBI:61560"/>
        <dbReference type="ChEBI" id="CHEBI:173112"/>
        <dbReference type="EC" id="2.7.7.7"/>
    </reaction>
</comment>
<dbReference type="NCBIfam" id="NF006280">
    <property type="entry name" value="PRK08451.1"/>
    <property type="match status" value="1"/>
</dbReference>
<evidence type="ECO:0000259" key="9">
    <source>
        <dbReference type="SMART" id="SM00382"/>
    </source>
</evidence>
<evidence type="ECO:0000313" key="11">
    <source>
        <dbReference type="EMBL" id="SMC10159.1"/>
    </source>
</evidence>
<keyword evidence="3 8" id="KW-0547">Nucleotide-binding</keyword>
<dbReference type="OrthoDB" id="9810148at2"/>
<comment type="similarity">
    <text evidence="1 8">Belongs to the DnaX/STICHEL family.</text>
</comment>
<dbReference type="GO" id="GO:0006261">
    <property type="term" value="P:DNA-templated DNA replication"/>
    <property type="evidence" value="ECO:0007669"/>
    <property type="project" value="TreeGrafter"/>
</dbReference>
<organism evidence="11 12">
    <name type="scientific">Nitratiruptor tergarcus DSM 16512</name>
    <dbReference type="NCBI Taxonomy" id="1069081"/>
    <lineage>
        <taxon>Bacteria</taxon>
        <taxon>Pseudomonadati</taxon>
        <taxon>Campylobacterota</taxon>
        <taxon>Epsilonproteobacteria</taxon>
        <taxon>Nautiliales</taxon>
        <taxon>Nitratiruptoraceae</taxon>
        <taxon>Nitratiruptor</taxon>
    </lineage>
</organism>
<dbReference type="RefSeq" id="WP_084274525.1">
    <property type="nucleotide sequence ID" value="NZ_AP026671.1"/>
</dbReference>
<comment type="subunit">
    <text evidence="8">DNA polymerase III contains a core (composed of alpha, epsilon and theta chains) that associates with a tau subunit. This core dimerizes to form the POLIII' complex. PolIII' associates with the gamma complex (composed of gamma, delta, delta', psi and chi chains) and with the beta chain to form the complete DNA polymerase III complex.</text>
</comment>
<dbReference type="FunFam" id="3.40.50.300:FF:000014">
    <property type="entry name" value="DNA polymerase III subunit gamma/tau"/>
    <property type="match status" value="1"/>
</dbReference>
<dbReference type="GO" id="GO:0005524">
    <property type="term" value="F:ATP binding"/>
    <property type="evidence" value="ECO:0007669"/>
    <property type="project" value="UniProtKB-KW"/>
</dbReference>
<evidence type="ECO:0000256" key="2">
    <source>
        <dbReference type="ARBA" id="ARBA00022723"/>
    </source>
</evidence>
<comment type="function">
    <text evidence="8">DNA polymerase III is a complex, multichain enzyme responsible for most of the replicative synthesis in bacteria. This DNA polymerase also exhibits 3' to 5' exonuclease activity.</text>
</comment>
<evidence type="ECO:0000256" key="6">
    <source>
        <dbReference type="ARBA" id="ARBA00022932"/>
    </source>
</evidence>
<keyword evidence="5 8" id="KW-0067">ATP-binding</keyword>
<keyword evidence="4" id="KW-0862">Zinc</keyword>
<sequence>MTLALKYRPKRFEDLIGQEAISQTLQRALDTNQLSHAYLFSGLRGSGKTSTARIFSKCLLCDEGPTSTPCEKCENCTAANENRHIDIIEMDAASNRKIDDIRDLIEHTKYKPAQGRFKIFIIDEVHMLTKEAFNALLKTLEEPPEYVKFILATTDPLKLPATILSRTQHFRFKKIAQKDILNHLEHILNLENVAFEPEALQIIARSGSGSLRDTLTLLDQAIIYAKGKITVQSVTNMLGLVDPKEIEEIYSLILNQEREKVLEKITSIRDYQSEMVLDEMIIYLKEELFKKSPKFSLMLYERFFKILSESKNLLFYSSDDEFVLTLTMLKLLEATKIKTIEDIINEIEQSDTIPTTTQKPKQPQNIQKPLIKSAEKSSKDPFQKLIDKLYDRNYELGECFEKSVKFVSFENGVLKWQSNPQGACKEKLKLSFPTIRHFIQEIFGVETKIQKVEPPKEDESSCSSMVEEAEFGGSCIQKEAGLAAKEIEAQDILNDPLVQKAKELFKAKRVVVKPKV</sequence>
<dbReference type="InterPro" id="IPR045085">
    <property type="entry name" value="HLD_clamp_pol_III_gamma_tau"/>
</dbReference>
<dbReference type="Pfam" id="PF13177">
    <property type="entry name" value="DNA_pol3_delta2"/>
    <property type="match status" value="1"/>
</dbReference>
<evidence type="ECO:0000313" key="12">
    <source>
        <dbReference type="Proteomes" id="UP000192602"/>
    </source>
</evidence>
<evidence type="ECO:0000256" key="5">
    <source>
        <dbReference type="ARBA" id="ARBA00022840"/>
    </source>
</evidence>
<evidence type="ECO:0000256" key="8">
    <source>
        <dbReference type="RuleBase" id="RU364063"/>
    </source>
</evidence>
<dbReference type="SMART" id="SM00382">
    <property type="entry name" value="AAA"/>
    <property type="match status" value="1"/>
</dbReference>
<dbReference type="InterPro" id="IPR003593">
    <property type="entry name" value="AAA+_ATPase"/>
</dbReference>
<dbReference type="Gene3D" id="1.10.8.60">
    <property type="match status" value="1"/>
</dbReference>
<keyword evidence="8" id="KW-0808">Transferase</keyword>
<dbReference type="PANTHER" id="PTHR11669:SF0">
    <property type="entry name" value="PROTEIN STICHEL-LIKE 2"/>
    <property type="match status" value="1"/>
</dbReference>
<keyword evidence="12" id="KW-1185">Reference proteome</keyword>
<accession>A0A1W1WVE6</accession>
<protein>
    <recommendedName>
        <fullName evidence="8">DNA polymerase III subunit gamma/tau</fullName>
        <ecNumber evidence="8">2.7.7.7</ecNumber>
    </recommendedName>
</protein>
<dbReference type="Gene3D" id="3.40.50.300">
    <property type="entry name" value="P-loop containing nucleotide triphosphate hydrolases"/>
    <property type="match status" value="1"/>
</dbReference>
<evidence type="ECO:0000256" key="7">
    <source>
        <dbReference type="ARBA" id="ARBA00049244"/>
    </source>
</evidence>
<dbReference type="EMBL" id="FWWZ01000001">
    <property type="protein sequence ID" value="SMC10159.1"/>
    <property type="molecule type" value="Genomic_DNA"/>
</dbReference>
<dbReference type="GO" id="GO:0046872">
    <property type="term" value="F:metal ion binding"/>
    <property type="evidence" value="ECO:0007669"/>
    <property type="project" value="UniProtKB-KW"/>
</dbReference>
<reference evidence="12" key="1">
    <citation type="submission" date="2017-04" db="EMBL/GenBank/DDBJ databases">
        <authorList>
            <person name="Varghese N."/>
            <person name="Submissions S."/>
        </authorList>
    </citation>
    <scope>NUCLEOTIDE SEQUENCE [LARGE SCALE GENOMIC DNA]</scope>
    <source>
        <strain evidence="12">DSM 16512</strain>
    </source>
</reference>
<dbReference type="CDD" id="cd18137">
    <property type="entry name" value="HLD_clamp_pol_III_gamma_tau"/>
    <property type="match status" value="1"/>
</dbReference>
<dbReference type="InterPro" id="IPR027417">
    <property type="entry name" value="P-loop_NTPase"/>
</dbReference>
<dbReference type="PANTHER" id="PTHR11669">
    <property type="entry name" value="REPLICATION FACTOR C / DNA POLYMERASE III GAMMA-TAU SUBUNIT"/>
    <property type="match status" value="1"/>
</dbReference>
<keyword evidence="2" id="KW-0479">Metal-binding</keyword>
<keyword evidence="8" id="KW-0235">DNA replication</keyword>
<reference evidence="11" key="2">
    <citation type="submission" date="2017-04" db="EMBL/GenBank/DDBJ databases">
        <authorList>
            <person name="Afonso C.L."/>
            <person name="Miller P.J."/>
            <person name="Scott M.A."/>
            <person name="Spackman E."/>
            <person name="Goraichik I."/>
            <person name="Dimitrov K.M."/>
            <person name="Suarez D.L."/>
            <person name="Swayne D.E."/>
        </authorList>
    </citation>
    <scope>NUCLEOTIDE SEQUENCE [LARGE SCALE GENOMIC DNA]</scope>
    <source>
        <strain evidence="11">DSM 16512</strain>
    </source>
</reference>
<evidence type="ECO:0000256" key="1">
    <source>
        <dbReference type="ARBA" id="ARBA00006360"/>
    </source>
</evidence>
<dbReference type="FunFam" id="1.10.8.60:FF:000013">
    <property type="entry name" value="DNA polymerase III subunit gamma/tau"/>
    <property type="match status" value="1"/>
</dbReference>
<dbReference type="EMBL" id="FWWZ01000001">
    <property type="protein sequence ID" value="SMC08259.1"/>
    <property type="molecule type" value="Genomic_DNA"/>
</dbReference>
<name>A0A1W1WVE6_9BACT</name>
<dbReference type="AlphaFoldDB" id="A0A1W1WVE6"/>
<dbReference type="SUPFAM" id="SSF52540">
    <property type="entry name" value="P-loop containing nucleoside triphosphate hydrolases"/>
    <property type="match status" value="1"/>
</dbReference>